<proteinExistence type="predicted"/>
<dbReference type="EMBL" id="OZ023720">
    <property type="protein sequence ID" value="CAK9869259.1"/>
    <property type="molecule type" value="Genomic_DNA"/>
</dbReference>
<name>A0ABP1B2Q6_9BRYO</name>
<evidence type="ECO:0000313" key="2">
    <source>
        <dbReference type="EMBL" id="CAK9869259.1"/>
    </source>
</evidence>
<dbReference type="Proteomes" id="UP001497522">
    <property type="component" value="Chromosome 19"/>
</dbReference>
<organism evidence="2 3">
    <name type="scientific">Sphagnum jensenii</name>
    <dbReference type="NCBI Taxonomy" id="128206"/>
    <lineage>
        <taxon>Eukaryota</taxon>
        <taxon>Viridiplantae</taxon>
        <taxon>Streptophyta</taxon>
        <taxon>Embryophyta</taxon>
        <taxon>Bryophyta</taxon>
        <taxon>Sphagnophytina</taxon>
        <taxon>Sphagnopsida</taxon>
        <taxon>Sphagnales</taxon>
        <taxon>Sphagnaceae</taxon>
        <taxon>Sphagnum</taxon>
    </lineage>
</organism>
<evidence type="ECO:0000256" key="1">
    <source>
        <dbReference type="SAM" id="MobiDB-lite"/>
    </source>
</evidence>
<accession>A0ABP1B2Q6</accession>
<evidence type="ECO:0000313" key="3">
    <source>
        <dbReference type="Proteomes" id="UP001497522"/>
    </source>
</evidence>
<reference evidence="2" key="1">
    <citation type="submission" date="2024-03" db="EMBL/GenBank/DDBJ databases">
        <authorList>
            <consortium name="ELIXIR-Norway"/>
            <consortium name="Elixir Norway"/>
        </authorList>
    </citation>
    <scope>NUCLEOTIDE SEQUENCE</scope>
</reference>
<feature type="region of interest" description="Disordered" evidence="1">
    <location>
        <begin position="80"/>
        <end position="103"/>
    </location>
</feature>
<gene>
    <name evidence="2" type="ORF">CSSPJE1EN2_LOCUS12017</name>
</gene>
<sequence>MSIFLSFWNWEPDVFGKCPTVPGEVLAPTGCGRKFAADERARFVGMIPGKLPGPKCLDKRQDLFLLTGVDQRQGQLRVTSSSITGGTAESSSSTSINVTISPL</sequence>
<keyword evidence="3" id="KW-1185">Reference proteome</keyword>
<protein>
    <submittedName>
        <fullName evidence="2">Uncharacterized protein</fullName>
    </submittedName>
</protein>